<keyword evidence="1" id="KW-1133">Transmembrane helix</keyword>
<accession>A0AA38L3C1</accession>
<feature type="non-terminal residue" evidence="2">
    <location>
        <position position="50"/>
    </location>
</feature>
<keyword evidence="1" id="KW-0812">Transmembrane</keyword>
<reference evidence="2 3" key="1">
    <citation type="journal article" date="2021" name="Nat. Plants">
        <title>The Taxus genome provides insights into paclitaxel biosynthesis.</title>
        <authorList>
            <person name="Xiong X."/>
            <person name="Gou J."/>
            <person name="Liao Q."/>
            <person name="Li Y."/>
            <person name="Zhou Q."/>
            <person name="Bi G."/>
            <person name="Li C."/>
            <person name="Du R."/>
            <person name="Wang X."/>
            <person name="Sun T."/>
            <person name="Guo L."/>
            <person name="Liang H."/>
            <person name="Lu P."/>
            <person name="Wu Y."/>
            <person name="Zhang Z."/>
            <person name="Ro D.K."/>
            <person name="Shang Y."/>
            <person name="Huang S."/>
            <person name="Yan J."/>
        </authorList>
    </citation>
    <scope>NUCLEOTIDE SEQUENCE [LARGE SCALE GENOMIC DNA]</scope>
    <source>
        <strain evidence="2">Ta-2019</strain>
    </source>
</reference>
<evidence type="ECO:0000313" key="3">
    <source>
        <dbReference type="Proteomes" id="UP000824469"/>
    </source>
</evidence>
<gene>
    <name evidence="2" type="ORF">KI387_036603</name>
</gene>
<name>A0AA38L3C1_TAXCH</name>
<keyword evidence="3" id="KW-1185">Reference proteome</keyword>
<sequence length="50" mass="5886">LWTDTKYPLCRDISYPCSGSVYCIVFIVLLDWRHHCNILSSIIVVFNRPQ</sequence>
<evidence type="ECO:0000313" key="2">
    <source>
        <dbReference type="EMBL" id="KAH9308692.1"/>
    </source>
</evidence>
<feature type="non-terminal residue" evidence="2">
    <location>
        <position position="1"/>
    </location>
</feature>
<proteinExistence type="predicted"/>
<dbReference type="EMBL" id="JAHRHJ020000007">
    <property type="protein sequence ID" value="KAH9308692.1"/>
    <property type="molecule type" value="Genomic_DNA"/>
</dbReference>
<dbReference type="AlphaFoldDB" id="A0AA38L3C1"/>
<evidence type="ECO:0000256" key="1">
    <source>
        <dbReference type="SAM" id="Phobius"/>
    </source>
</evidence>
<keyword evidence="1" id="KW-0472">Membrane</keyword>
<feature type="transmembrane region" description="Helical" evidence="1">
    <location>
        <begin position="13"/>
        <end position="32"/>
    </location>
</feature>
<dbReference type="Proteomes" id="UP000824469">
    <property type="component" value="Unassembled WGS sequence"/>
</dbReference>
<organism evidence="2 3">
    <name type="scientific">Taxus chinensis</name>
    <name type="common">Chinese yew</name>
    <name type="synonym">Taxus wallichiana var. chinensis</name>
    <dbReference type="NCBI Taxonomy" id="29808"/>
    <lineage>
        <taxon>Eukaryota</taxon>
        <taxon>Viridiplantae</taxon>
        <taxon>Streptophyta</taxon>
        <taxon>Embryophyta</taxon>
        <taxon>Tracheophyta</taxon>
        <taxon>Spermatophyta</taxon>
        <taxon>Pinopsida</taxon>
        <taxon>Pinidae</taxon>
        <taxon>Conifers II</taxon>
        <taxon>Cupressales</taxon>
        <taxon>Taxaceae</taxon>
        <taxon>Taxus</taxon>
    </lineage>
</organism>
<comment type="caution">
    <text evidence="2">The sequence shown here is derived from an EMBL/GenBank/DDBJ whole genome shotgun (WGS) entry which is preliminary data.</text>
</comment>
<protein>
    <submittedName>
        <fullName evidence="2">Uncharacterized protein</fullName>
    </submittedName>
</protein>